<evidence type="ECO:0000256" key="6">
    <source>
        <dbReference type="ARBA" id="ARBA00022741"/>
    </source>
</evidence>
<feature type="transmembrane region" description="Helical" evidence="13">
    <location>
        <begin position="682"/>
        <end position="702"/>
    </location>
</feature>
<evidence type="ECO:0000256" key="11">
    <source>
        <dbReference type="PIRSR" id="PIRSR603373-1"/>
    </source>
</evidence>
<proteinExistence type="inferred from homology"/>
<sequence length="703" mass="76222">MALLHSAPQSVPPIHSTAPGGYTVALMGNPNVGKSTVFNFLTGMHQHTGNWPGKTVAVASGEYLYGDRQYTVIDLPGTYSLSANSPEEEIARDYLCFEHPDVTIVVADATSLLRNLNLLLQTLEITGNVVLCVNLMDEAKRKGITVDVKALEKRLGIPVVAASAAQGEGMKELMEAVGRACDEPASPDIAPVGYGPVLENALDTVKESLPFMGEREKRFAALQLLCAQEELALRFVRENGVEPSGQNLDSSLGHAWHILRLSGVRPERIEDLVVKKIGTRAQEIYEETVRTFCSRRSSRDLKLDRVLTSKRYGIPIMLLLLCAVFWLTITGANYPSAALSTLLFGLGDVMGGWLSAAGAPQWLHGFLIMGVWRTVAWVVSVMLPPMAIFFPLFTLLEDLGYLPRVAFNMDNAFYRCGACGKQALTMCMGFGCNAAGVIGCRIISSPRERLIAILTNNFVPCNGRFPTLIAIITMFFCGTLVAPLDSVLSALLLTGVILFGVAMTLLVSKLLSKTVLKGLPSSFTLELPPYRKPQVLKVVVRSIFDRTLFVLGRAVAVAIPAGALIWLMANVMVGDVSVLSLCAGFLDPFAQLLGMDGVILLAFILGLPANEIVVPIIIMSYMATGHMIEMENLSALRALLVDHGWTWVTACCVMLFSLVHFPCATTMLTIKKETGSLKWTALGFLIPTVLGMMICAAFNLIFG</sequence>
<accession>A0A9X8Y9E3</accession>
<name>A0A9X8Y9E3_9FIRM</name>
<dbReference type="GO" id="GO:0046872">
    <property type="term" value="F:metal ion binding"/>
    <property type="evidence" value="ECO:0007669"/>
    <property type="project" value="UniProtKB-KW"/>
</dbReference>
<feature type="transmembrane region" description="Helical" evidence="13">
    <location>
        <begin position="598"/>
        <end position="624"/>
    </location>
</feature>
<dbReference type="Gene3D" id="3.40.50.300">
    <property type="entry name" value="P-loop containing nucleotide triphosphate hydrolases"/>
    <property type="match status" value="1"/>
</dbReference>
<feature type="binding site" evidence="12">
    <location>
        <position position="43"/>
    </location>
    <ligand>
        <name>Mg(2+)</name>
        <dbReference type="ChEBI" id="CHEBI:18420"/>
        <label>2</label>
    </ligand>
</feature>
<dbReference type="InterPro" id="IPR027417">
    <property type="entry name" value="P-loop_NTPase"/>
</dbReference>
<evidence type="ECO:0000256" key="5">
    <source>
        <dbReference type="ARBA" id="ARBA00022692"/>
    </source>
</evidence>
<comment type="subcellular location">
    <subcellularLocation>
        <location evidence="2 13">Cell membrane</location>
        <topology evidence="2 13">Multi-pass membrane protein</topology>
    </subcellularLocation>
</comment>
<feature type="transmembrane region" description="Helical" evidence="13">
    <location>
        <begin position="423"/>
        <end position="444"/>
    </location>
</feature>
<feature type="transmembrane region" description="Helical" evidence="13">
    <location>
        <begin position="490"/>
        <end position="511"/>
    </location>
</feature>
<evidence type="ECO:0000259" key="14">
    <source>
        <dbReference type="PROSITE" id="PS51711"/>
    </source>
</evidence>
<dbReference type="Pfam" id="PF02421">
    <property type="entry name" value="FeoB_N"/>
    <property type="match status" value="1"/>
</dbReference>
<dbReference type="AlphaFoldDB" id="A0A9X8Y9E3"/>
<feature type="transmembrane region" description="Helical" evidence="13">
    <location>
        <begin position="644"/>
        <end position="670"/>
    </location>
</feature>
<evidence type="ECO:0000256" key="13">
    <source>
        <dbReference type="RuleBase" id="RU362098"/>
    </source>
</evidence>
<dbReference type="PROSITE" id="PS51711">
    <property type="entry name" value="G_FEOB"/>
    <property type="match status" value="1"/>
</dbReference>
<feature type="binding site" evidence="12">
    <location>
        <position position="42"/>
    </location>
    <ligand>
        <name>Mg(2+)</name>
        <dbReference type="ChEBI" id="CHEBI:18420"/>
        <label>2</label>
    </ligand>
</feature>
<evidence type="ECO:0000313" key="15">
    <source>
        <dbReference type="EMBL" id="TCL45486.1"/>
    </source>
</evidence>
<feature type="transmembrane region" description="Helical" evidence="13">
    <location>
        <begin position="341"/>
        <end position="363"/>
    </location>
</feature>
<comment type="caution">
    <text evidence="15">The sequence shown here is derived from an EMBL/GenBank/DDBJ whole genome shotgun (WGS) entry which is preliminary data.</text>
</comment>
<comment type="similarity">
    <text evidence="13">Belongs to the TRAFAC class TrmE-Era-EngA-EngB-Septin-like GTPase superfamily. FeoB GTPase (TC 9.A.8) family.</text>
</comment>
<evidence type="ECO:0000256" key="3">
    <source>
        <dbReference type="ARBA" id="ARBA00022448"/>
    </source>
</evidence>
<keyword evidence="16" id="KW-1185">Reference proteome</keyword>
<keyword evidence="12" id="KW-0460">Magnesium</keyword>
<organism evidence="15 16">
    <name type="scientific">Harryflintia acetispora</name>
    <dbReference type="NCBI Taxonomy" id="1849041"/>
    <lineage>
        <taxon>Bacteria</taxon>
        <taxon>Bacillati</taxon>
        <taxon>Bacillota</taxon>
        <taxon>Clostridia</taxon>
        <taxon>Eubacteriales</taxon>
        <taxon>Oscillospiraceae</taxon>
        <taxon>Harryflintia</taxon>
    </lineage>
</organism>
<feature type="transmembrane region" description="Helical" evidence="13">
    <location>
        <begin position="465"/>
        <end position="484"/>
    </location>
</feature>
<keyword evidence="5 13" id="KW-0812">Transmembrane</keyword>
<evidence type="ECO:0000256" key="2">
    <source>
        <dbReference type="ARBA" id="ARBA00004651"/>
    </source>
</evidence>
<keyword evidence="9 13" id="KW-0472">Membrane</keyword>
<evidence type="ECO:0000256" key="10">
    <source>
        <dbReference type="NCBIfam" id="TIGR00437"/>
    </source>
</evidence>
<feature type="binding site" evidence="11">
    <location>
        <begin position="134"/>
        <end position="137"/>
    </location>
    <ligand>
        <name>GTP</name>
        <dbReference type="ChEBI" id="CHEBI:37565"/>
        <label>1</label>
    </ligand>
</feature>
<dbReference type="NCBIfam" id="TIGR00437">
    <property type="entry name" value="feoB"/>
    <property type="match status" value="1"/>
</dbReference>
<gene>
    <name evidence="15" type="ORF">EDD78_101469</name>
</gene>
<keyword evidence="13" id="KW-0406">Ion transport</keyword>
<feature type="transmembrane region" description="Helical" evidence="13">
    <location>
        <begin position="312"/>
        <end position="329"/>
    </location>
</feature>
<evidence type="ECO:0000256" key="7">
    <source>
        <dbReference type="ARBA" id="ARBA00022989"/>
    </source>
</evidence>
<evidence type="ECO:0000256" key="12">
    <source>
        <dbReference type="PIRSR" id="PIRSR603373-2"/>
    </source>
</evidence>
<keyword evidence="4" id="KW-1003">Cell membrane</keyword>
<evidence type="ECO:0000256" key="1">
    <source>
        <dbReference type="ARBA" id="ARBA00003926"/>
    </source>
</evidence>
<reference evidence="15 16" key="1">
    <citation type="submission" date="2019-03" db="EMBL/GenBank/DDBJ databases">
        <title>Genomic Encyclopedia of Type Strains, Phase IV (KMG-IV): sequencing the most valuable type-strain genomes for metagenomic binning, comparative biology and taxonomic classification.</title>
        <authorList>
            <person name="Goeker M."/>
        </authorList>
    </citation>
    <scope>NUCLEOTIDE SEQUENCE [LARGE SCALE GENOMIC DNA]</scope>
    <source>
        <strain evidence="15 16">DSM 100433</strain>
    </source>
</reference>
<dbReference type="InterPro" id="IPR003373">
    <property type="entry name" value="Fe2_transport_prot-B"/>
</dbReference>
<feature type="binding site" evidence="11">
    <location>
        <begin position="163"/>
        <end position="165"/>
    </location>
    <ligand>
        <name>GTP</name>
        <dbReference type="ChEBI" id="CHEBI:37565"/>
        <label>1</label>
    </ligand>
</feature>
<dbReference type="Pfam" id="PF07670">
    <property type="entry name" value="Gate"/>
    <property type="match status" value="2"/>
</dbReference>
<dbReference type="InterPro" id="IPR030389">
    <property type="entry name" value="G_FEOB_dom"/>
</dbReference>
<dbReference type="InterPro" id="IPR050860">
    <property type="entry name" value="FeoB_GTPase"/>
</dbReference>
<dbReference type="Proteomes" id="UP000294682">
    <property type="component" value="Unassembled WGS sequence"/>
</dbReference>
<feature type="binding site" evidence="11">
    <location>
        <begin position="74"/>
        <end position="77"/>
    </location>
    <ligand>
        <name>GTP</name>
        <dbReference type="ChEBI" id="CHEBI:37565"/>
        <label>1</label>
    </ligand>
</feature>
<dbReference type="PANTHER" id="PTHR43185">
    <property type="entry name" value="FERROUS IRON TRANSPORT PROTEIN B"/>
    <property type="match status" value="1"/>
</dbReference>
<evidence type="ECO:0000313" key="16">
    <source>
        <dbReference type="Proteomes" id="UP000294682"/>
    </source>
</evidence>
<keyword evidence="13" id="KW-0410">Iron transport</keyword>
<feature type="transmembrane region" description="Helical" evidence="13">
    <location>
        <begin position="375"/>
        <end position="396"/>
    </location>
</feature>
<comment type="function">
    <text evidence="1 13">Probable transporter of a GTP-driven Fe(2+) uptake system.</text>
</comment>
<dbReference type="EMBL" id="SLUK01000001">
    <property type="protein sequence ID" value="TCL45486.1"/>
    <property type="molecule type" value="Genomic_DNA"/>
</dbReference>
<dbReference type="CDD" id="cd01879">
    <property type="entry name" value="FeoB"/>
    <property type="match status" value="1"/>
</dbReference>
<keyword evidence="12" id="KW-0479">Metal-binding</keyword>
<feature type="binding site" evidence="12">
    <location>
        <position position="39"/>
    </location>
    <ligand>
        <name>Mg(2+)</name>
        <dbReference type="ChEBI" id="CHEBI:18420"/>
        <label>2</label>
    </ligand>
</feature>
<dbReference type="SUPFAM" id="SSF52540">
    <property type="entry name" value="P-loop containing nucleoside triphosphate hydrolases"/>
    <property type="match status" value="1"/>
</dbReference>
<keyword evidence="8 11" id="KW-0342">GTP-binding</keyword>
<dbReference type="Pfam" id="PF07664">
    <property type="entry name" value="FeoB_C"/>
    <property type="match status" value="1"/>
</dbReference>
<feature type="domain" description="FeoB-type G" evidence="14">
    <location>
        <begin position="21"/>
        <end position="183"/>
    </location>
</feature>
<dbReference type="GO" id="GO:0015093">
    <property type="term" value="F:ferrous iron transmembrane transporter activity"/>
    <property type="evidence" value="ECO:0007669"/>
    <property type="project" value="UniProtKB-UniRule"/>
</dbReference>
<dbReference type="InterPro" id="IPR011640">
    <property type="entry name" value="Fe2_transport_prot_B_C"/>
</dbReference>
<dbReference type="GO" id="GO:0005525">
    <property type="term" value="F:GTP binding"/>
    <property type="evidence" value="ECO:0007669"/>
    <property type="project" value="UniProtKB-KW"/>
</dbReference>
<evidence type="ECO:0000256" key="9">
    <source>
        <dbReference type="ARBA" id="ARBA00023136"/>
    </source>
</evidence>
<dbReference type="GO" id="GO:0005886">
    <property type="term" value="C:plasma membrane"/>
    <property type="evidence" value="ECO:0007669"/>
    <property type="project" value="UniProtKB-SubCell"/>
</dbReference>
<keyword evidence="6 11" id="KW-0547">Nucleotide-binding</keyword>
<protein>
    <recommendedName>
        <fullName evidence="10 13">Ferrous iron transport protein B</fullName>
    </recommendedName>
</protein>
<dbReference type="PANTHER" id="PTHR43185:SF2">
    <property type="entry name" value="FERROUS IRON TRANSPORT PROTEIN B"/>
    <property type="match status" value="1"/>
</dbReference>
<dbReference type="InterPro" id="IPR011642">
    <property type="entry name" value="Gate_dom"/>
</dbReference>
<feature type="transmembrane region" description="Helical" evidence="13">
    <location>
        <begin position="538"/>
        <end position="559"/>
    </location>
</feature>
<feature type="binding site" evidence="11">
    <location>
        <begin position="28"/>
        <end position="35"/>
    </location>
    <ligand>
        <name>GTP</name>
        <dbReference type="ChEBI" id="CHEBI:37565"/>
        <label>1</label>
    </ligand>
</feature>
<dbReference type="RefSeq" id="WP_132083810.1">
    <property type="nucleotide sequence ID" value="NZ_SLUK01000001.1"/>
</dbReference>
<keyword evidence="7 13" id="KW-1133">Transmembrane helix</keyword>
<evidence type="ECO:0000256" key="8">
    <source>
        <dbReference type="ARBA" id="ARBA00023134"/>
    </source>
</evidence>
<keyword evidence="13" id="KW-0408">Iron</keyword>
<keyword evidence="3 13" id="KW-0813">Transport</keyword>
<evidence type="ECO:0000256" key="4">
    <source>
        <dbReference type="ARBA" id="ARBA00022475"/>
    </source>
</evidence>